<evidence type="ECO:0000256" key="1">
    <source>
        <dbReference type="ARBA" id="ARBA00001946"/>
    </source>
</evidence>
<evidence type="ECO:0000313" key="8">
    <source>
        <dbReference type="Proteomes" id="UP000531840"/>
    </source>
</evidence>
<organism evidence="7 8">
    <name type="scientific">Gemelliphila palaticanis</name>
    <dbReference type="NCBI Taxonomy" id="81950"/>
    <lineage>
        <taxon>Bacteria</taxon>
        <taxon>Bacillati</taxon>
        <taxon>Bacillota</taxon>
        <taxon>Bacilli</taxon>
        <taxon>Bacillales</taxon>
        <taxon>Gemellaceae</taxon>
        <taxon>Gemelliphila</taxon>
    </lineage>
</organism>
<dbReference type="Pfam" id="PF00293">
    <property type="entry name" value="NUDIX"/>
    <property type="match status" value="1"/>
</dbReference>
<comment type="cofactor">
    <cofactor evidence="1">
        <name>Mg(2+)</name>
        <dbReference type="ChEBI" id="CHEBI:18420"/>
    </cofactor>
</comment>
<feature type="domain" description="Nudix hydrolase" evidence="6">
    <location>
        <begin position="1"/>
        <end position="127"/>
    </location>
</feature>
<dbReference type="Proteomes" id="UP000531840">
    <property type="component" value="Unassembled WGS sequence"/>
</dbReference>
<dbReference type="InterPro" id="IPR003562">
    <property type="entry name" value="Mutator_MutX_prot"/>
</dbReference>
<dbReference type="PROSITE" id="PS51462">
    <property type="entry name" value="NUDIX"/>
    <property type="match status" value="1"/>
</dbReference>
<dbReference type="InterPro" id="IPR000086">
    <property type="entry name" value="NUDIX_hydrolase_dom"/>
</dbReference>
<sequence length="151" mass="17915">MCYIDNGDSFLMLKRNKKENDVHQNFIISVGGKIEEGETPEECIIREVKEETDLDITNPQLRGIITFPDFEENTNWYTYVFTCENFSGTITNDCSEGDLMWIKKQDILDKKINTWEGDFVFLEWIIKNKPFFSAKFVYENKNLKDYNVIFY</sequence>
<evidence type="ECO:0000256" key="5">
    <source>
        <dbReference type="ARBA" id="ARBA00022842"/>
    </source>
</evidence>
<accession>A0ABX2T0L8</accession>
<dbReference type="PANTHER" id="PTHR43758:SF2">
    <property type="entry name" value="OXIDIZED PURINE NUCLEOSIDE TRIPHOSPHATE HYDROLASE"/>
    <property type="match status" value="1"/>
</dbReference>
<keyword evidence="4" id="KW-0378">Hydrolase</keyword>
<comment type="similarity">
    <text evidence="2">Belongs to the Nudix hydrolase family.</text>
</comment>
<proteinExistence type="inferred from homology"/>
<dbReference type="PROSITE" id="PS00893">
    <property type="entry name" value="NUDIX_BOX"/>
    <property type="match status" value="1"/>
</dbReference>
<dbReference type="CDD" id="cd18886">
    <property type="entry name" value="NUDIX_MutT_Nudt1"/>
    <property type="match status" value="1"/>
</dbReference>
<dbReference type="EMBL" id="JACBYF010000004">
    <property type="protein sequence ID" value="NYS47172.1"/>
    <property type="molecule type" value="Genomic_DNA"/>
</dbReference>
<evidence type="ECO:0000256" key="4">
    <source>
        <dbReference type="ARBA" id="ARBA00022801"/>
    </source>
</evidence>
<evidence type="ECO:0000256" key="3">
    <source>
        <dbReference type="ARBA" id="ARBA00022723"/>
    </source>
</evidence>
<evidence type="ECO:0000259" key="6">
    <source>
        <dbReference type="PROSITE" id="PS51462"/>
    </source>
</evidence>
<evidence type="ECO:0000256" key="2">
    <source>
        <dbReference type="ARBA" id="ARBA00005582"/>
    </source>
</evidence>
<reference evidence="7 8" key="1">
    <citation type="submission" date="2020-07" db="EMBL/GenBank/DDBJ databases">
        <title>MOT database genomes.</title>
        <authorList>
            <person name="Joseph S."/>
            <person name="Aduse-Opoku J."/>
            <person name="Hashim A."/>
            <person name="Wade W."/>
            <person name="Curtis M."/>
        </authorList>
    </citation>
    <scope>NUCLEOTIDE SEQUENCE [LARGE SCALE GENOMIC DNA]</scope>
    <source>
        <strain evidence="7 8">CIP 106318</strain>
    </source>
</reference>
<keyword evidence="3" id="KW-0479">Metal-binding</keyword>
<name>A0ABX2T0L8_9BACL</name>
<dbReference type="PRINTS" id="PR01402">
    <property type="entry name" value="MUTATORMUTX"/>
</dbReference>
<protein>
    <submittedName>
        <fullName evidence="7">8-oxo-dGTP diphosphatase</fullName>
    </submittedName>
</protein>
<dbReference type="SUPFAM" id="SSF55811">
    <property type="entry name" value="Nudix"/>
    <property type="match status" value="1"/>
</dbReference>
<gene>
    <name evidence="7" type="ORF">HZY85_03045</name>
</gene>
<keyword evidence="8" id="KW-1185">Reference proteome</keyword>
<dbReference type="PANTHER" id="PTHR43758">
    <property type="entry name" value="7,8-DIHYDRO-8-OXOGUANINE TRIPHOSPHATASE"/>
    <property type="match status" value="1"/>
</dbReference>
<dbReference type="InterPro" id="IPR020084">
    <property type="entry name" value="NUDIX_hydrolase_CS"/>
</dbReference>
<dbReference type="InterPro" id="IPR015797">
    <property type="entry name" value="NUDIX_hydrolase-like_dom_sf"/>
</dbReference>
<comment type="caution">
    <text evidence="7">The sequence shown here is derived from an EMBL/GenBank/DDBJ whole genome shotgun (WGS) entry which is preliminary data.</text>
</comment>
<keyword evidence="5" id="KW-0460">Magnesium</keyword>
<evidence type="ECO:0000313" key="7">
    <source>
        <dbReference type="EMBL" id="NYS47172.1"/>
    </source>
</evidence>
<dbReference type="Gene3D" id="3.90.79.10">
    <property type="entry name" value="Nucleoside Triphosphate Pyrophosphohydrolase"/>
    <property type="match status" value="1"/>
</dbReference>